<sequence length="274" mass="28576">MEYLSIEGEKKSLFDDLRSIFGWTKGGAIPRHEGRPVQDLDALMGSGPHSDPSIRFRCGRKGPGTEELRSEPSKGGRKRKGTGGPSRIRATPIRGARVSGKGLSTPGPFPSPPPTKHVRGKASTTSTLPPVTSSSALRVEPKTTAARLEVSGPTNIGSSNELARAYVMVEAATPPIASSPASRVELETVVAQPEVPSLTSFCLVYGPMRAPSSVVEAAMPPAASPIGSFACPSLSTGDFLCTFAEEGVVEPTDEVSSVEIAALEAPTPTVSKVE</sequence>
<feature type="compositionally biased region" description="Low complexity" evidence="1">
    <location>
        <begin position="122"/>
        <end position="135"/>
    </location>
</feature>
<dbReference type="HOGENOM" id="CLU_105586_0_0_1"/>
<dbReference type="AlphaFoldDB" id="W1PK71"/>
<feature type="region of interest" description="Disordered" evidence="1">
    <location>
        <begin position="26"/>
        <end position="135"/>
    </location>
</feature>
<keyword evidence="3" id="KW-1185">Reference proteome</keyword>
<dbReference type="Gramene" id="ERN10387">
    <property type="protein sequence ID" value="ERN10387"/>
    <property type="gene ID" value="AMTR_s00026p00135800"/>
</dbReference>
<proteinExistence type="predicted"/>
<evidence type="ECO:0000313" key="2">
    <source>
        <dbReference type="EMBL" id="ERN10387.1"/>
    </source>
</evidence>
<organism evidence="2 3">
    <name type="scientific">Amborella trichopoda</name>
    <dbReference type="NCBI Taxonomy" id="13333"/>
    <lineage>
        <taxon>Eukaryota</taxon>
        <taxon>Viridiplantae</taxon>
        <taxon>Streptophyta</taxon>
        <taxon>Embryophyta</taxon>
        <taxon>Tracheophyta</taxon>
        <taxon>Spermatophyta</taxon>
        <taxon>Magnoliopsida</taxon>
        <taxon>Amborellales</taxon>
        <taxon>Amborellaceae</taxon>
        <taxon>Amborella</taxon>
    </lineage>
</organism>
<name>W1PK71_AMBTC</name>
<accession>W1PK71</accession>
<evidence type="ECO:0000256" key="1">
    <source>
        <dbReference type="SAM" id="MobiDB-lite"/>
    </source>
</evidence>
<evidence type="ECO:0000313" key="3">
    <source>
        <dbReference type="Proteomes" id="UP000017836"/>
    </source>
</evidence>
<reference evidence="3" key="1">
    <citation type="journal article" date="2013" name="Science">
        <title>The Amborella genome and the evolution of flowering plants.</title>
        <authorList>
            <consortium name="Amborella Genome Project"/>
        </authorList>
    </citation>
    <scope>NUCLEOTIDE SEQUENCE [LARGE SCALE GENOMIC DNA]</scope>
</reference>
<gene>
    <name evidence="2" type="ORF">AMTR_s00026p00135800</name>
</gene>
<dbReference type="Proteomes" id="UP000017836">
    <property type="component" value="Unassembled WGS sequence"/>
</dbReference>
<feature type="compositionally biased region" description="Basic and acidic residues" evidence="1">
    <location>
        <begin position="63"/>
        <end position="74"/>
    </location>
</feature>
<dbReference type="EMBL" id="KI392852">
    <property type="protein sequence ID" value="ERN10387.1"/>
    <property type="molecule type" value="Genomic_DNA"/>
</dbReference>
<protein>
    <submittedName>
        <fullName evidence="2">Uncharacterized protein</fullName>
    </submittedName>
</protein>